<feature type="transmembrane region" description="Helical" evidence="7">
    <location>
        <begin position="197"/>
        <end position="217"/>
    </location>
</feature>
<dbReference type="AlphaFoldDB" id="A0A923N5B3"/>
<dbReference type="PANTHER" id="PTHR40074">
    <property type="entry name" value="O-ACETYLTRANSFERASE WECH"/>
    <property type="match status" value="1"/>
</dbReference>
<dbReference type="PANTHER" id="PTHR40074:SF2">
    <property type="entry name" value="O-ACETYLTRANSFERASE WECH"/>
    <property type="match status" value="1"/>
</dbReference>
<gene>
    <name evidence="9" type="ORF">H8S84_02780</name>
</gene>
<feature type="domain" description="Acyltransferase 3" evidence="8">
    <location>
        <begin position="3"/>
        <end position="317"/>
    </location>
</feature>
<dbReference type="Pfam" id="PF01757">
    <property type="entry name" value="Acyl_transf_3"/>
    <property type="match status" value="1"/>
</dbReference>
<evidence type="ECO:0000256" key="4">
    <source>
        <dbReference type="ARBA" id="ARBA00022692"/>
    </source>
</evidence>
<feature type="transmembrane region" description="Helical" evidence="7">
    <location>
        <begin position="73"/>
        <end position="90"/>
    </location>
</feature>
<keyword evidence="5 7" id="KW-1133">Transmembrane helix</keyword>
<evidence type="ECO:0000259" key="8">
    <source>
        <dbReference type="Pfam" id="PF01757"/>
    </source>
</evidence>
<keyword evidence="3" id="KW-1003">Cell membrane</keyword>
<dbReference type="GO" id="GO:0016413">
    <property type="term" value="F:O-acetyltransferase activity"/>
    <property type="evidence" value="ECO:0007669"/>
    <property type="project" value="TreeGrafter"/>
</dbReference>
<dbReference type="InterPro" id="IPR002656">
    <property type="entry name" value="Acyl_transf_3_dom"/>
</dbReference>
<keyword evidence="10" id="KW-1185">Reference proteome</keyword>
<reference evidence="9" key="1">
    <citation type="submission" date="2020-08" db="EMBL/GenBank/DDBJ databases">
        <title>Pontibacter sp. SD6 16S ribosomal RNA gene Genome sequencing and assembly.</title>
        <authorList>
            <person name="Kang M."/>
        </authorList>
    </citation>
    <scope>NUCLEOTIDE SEQUENCE</scope>
    <source>
        <strain evidence="9">SD6</strain>
    </source>
</reference>
<proteinExistence type="inferred from homology"/>
<comment type="subcellular location">
    <subcellularLocation>
        <location evidence="1">Cell membrane</location>
        <topology evidence="1">Multi-pass membrane protein</topology>
    </subcellularLocation>
</comment>
<evidence type="ECO:0000256" key="3">
    <source>
        <dbReference type="ARBA" id="ARBA00022475"/>
    </source>
</evidence>
<comment type="caution">
    <text evidence="9">The sequence shown here is derived from an EMBL/GenBank/DDBJ whole genome shotgun (WGS) entry which is preliminary data.</text>
</comment>
<dbReference type="EMBL" id="JACRVF010000001">
    <property type="protein sequence ID" value="MBC5991756.1"/>
    <property type="molecule type" value="Genomic_DNA"/>
</dbReference>
<evidence type="ECO:0000313" key="10">
    <source>
        <dbReference type="Proteomes" id="UP000603640"/>
    </source>
</evidence>
<dbReference type="Proteomes" id="UP000603640">
    <property type="component" value="Unassembled WGS sequence"/>
</dbReference>
<feature type="transmembrane region" description="Helical" evidence="7">
    <location>
        <begin position="41"/>
        <end position="61"/>
    </location>
</feature>
<keyword evidence="9" id="KW-0012">Acyltransferase</keyword>
<protein>
    <submittedName>
        <fullName evidence="9">Acyltransferase family protein</fullName>
    </submittedName>
</protein>
<feature type="transmembrane region" description="Helical" evidence="7">
    <location>
        <begin position="110"/>
        <end position="127"/>
    </location>
</feature>
<accession>A0A923N5B3</accession>
<evidence type="ECO:0000256" key="1">
    <source>
        <dbReference type="ARBA" id="ARBA00004651"/>
    </source>
</evidence>
<comment type="similarity">
    <text evidence="2">Belongs to the acyltransferase 3 family.</text>
</comment>
<evidence type="ECO:0000256" key="2">
    <source>
        <dbReference type="ARBA" id="ARBA00007400"/>
    </source>
</evidence>
<feature type="transmembrane region" description="Helical" evidence="7">
    <location>
        <begin position="164"/>
        <end position="185"/>
    </location>
</feature>
<dbReference type="GO" id="GO:0009246">
    <property type="term" value="P:enterobacterial common antigen biosynthetic process"/>
    <property type="evidence" value="ECO:0007669"/>
    <property type="project" value="TreeGrafter"/>
</dbReference>
<feature type="transmembrane region" description="Helical" evidence="7">
    <location>
        <begin position="299"/>
        <end position="320"/>
    </location>
</feature>
<dbReference type="GO" id="GO:0005886">
    <property type="term" value="C:plasma membrane"/>
    <property type="evidence" value="ECO:0007669"/>
    <property type="project" value="UniProtKB-SubCell"/>
</dbReference>
<evidence type="ECO:0000256" key="6">
    <source>
        <dbReference type="ARBA" id="ARBA00023136"/>
    </source>
</evidence>
<keyword evidence="4 7" id="KW-0812">Transmembrane</keyword>
<feature type="transmembrane region" description="Helical" evidence="7">
    <location>
        <begin position="139"/>
        <end position="158"/>
    </location>
</feature>
<feature type="transmembrane region" description="Helical" evidence="7">
    <location>
        <begin position="229"/>
        <end position="248"/>
    </location>
</feature>
<evidence type="ECO:0000256" key="7">
    <source>
        <dbReference type="SAM" id="Phobius"/>
    </source>
</evidence>
<evidence type="ECO:0000313" key="9">
    <source>
        <dbReference type="EMBL" id="MBC5991756.1"/>
    </source>
</evidence>
<evidence type="ECO:0000256" key="5">
    <source>
        <dbReference type="ARBA" id="ARBA00022989"/>
    </source>
</evidence>
<sequence>MAFDIIRCVAVFSVIAVHIASPVSANNILHEFNWWVGNTYQAVFRSGIPLFLMLSGALLLPRATGLSFIGRRVWRIFLPFSFWTAVYLLARNDLATLGFSDYFYELVNSSVNHFWYVYTILVFYLLMPFIRLISKKASFSVSGILVATLLTTFSSMFIPSERPIVVEVIKHVIFAQYLLMGYCLSTNNQDEWWLKNIPMSVALIIIGIGITCFGSYYISKLAPDQSEVFYRSTSLNIFIKALGVWLLIKQTANSITSKALNIISLISKYSFGVYLIHVLVLEHILISWFRISYNNLSPLLGILVLSSITFILSVAILYILDRFLSFKAAY</sequence>
<feature type="transmembrane region" description="Helical" evidence="7">
    <location>
        <begin position="269"/>
        <end position="293"/>
    </location>
</feature>
<keyword evidence="9" id="KW-0808">Transferase</keyword>
<name>A0A923N5B3_9BACT</name>
<keyword evidence="6 7" id="KW-0472">Membrane</keyword>
<organism evidence="9 10">
    <name type="scientific">Pontibacter cellulosilyticus</name>
    <dbReference type="NCBI Taxonomy" id="1720253"/>
    <lineage>
        <taxon>Bacteria</taxon>
        <taxon>Pseudomonadati</taxon>
        <taxon>Bacteroidota</taxon>
        <taxon>Cytophagia</taxon>
        <taxon>Cytophagales</taxon>
        <taxon>Hymenobacteraceae</taxon>
        <taxon>Pontibacter</taxon>
    </lineage>
</organism>